<protein>
    <recommendedName>
        <fullName evidence="4">Peptidase M20 dimerisation domain-containing protein</fullName>
    </recommendedName>
</protein>
<dbReference type="STRING" id="2769.R7Q717"/>
<dbReference type="GO" id="GO:0006508">
    <property type="term" value="P:proteolysis"/>
    <property type="evidence" value="ECO:0007669"/>
    <property type="project" value="UniProtKB-KW"/>
</dbReference>
<proteinExistence type="predicted"/>
<dbReference type="GeneID" id="17321874"/>
<dbReference type="GO" id="GO:0046872">
    <property type="term" value="F:metal ion binding"/>
    <property type="evidence" value="ECO:0007669"/>
    <property type="project" value="UniProtKB-KW"/>
</dbReference>
<evidence type="ECO:0000313" key="6">
    <source>
        <dbReference type="Proteomes" id="UP000012073"/>
    </source>
</evidence>
<evidence type="ECO:0000259" key="4">
    <source>
        <dbReference type="Pfam" id="PF07687"/>
    </source>
</evidence>
<organism evidence="5 6">
    <name type="scientific">Chondrus crispus</name>
    <name type="common">Carrageen Irish moss</name>
    <name type="synonym">Polymorpha crispa</name>
    <dbReference type="NCBI Taxonomy" id="2769"/>
    <lineage>
        <taxon>Eukaryota</taxon>
        <taxon>Rhodophyta</taxon>
        <taxon>Florideophyceae</taxon>
        <taxon>Rhodymeniophycidae</taxon>
        <taxon>Gigartinales</taxon>
        <taxon>Gigartinaceae</taxon>
        <taxon>Chondrus</taxon>
    </lineage>
</organism>
<dbReference type="NCBIfam" id="NF006053">
    <property type="entry name" value="PRK08201.1"/>
    <property type="match status" value="1"/>
</dbReference>
<accession>R7Q717</accession>
<evidence type="ECO:0000256" key="3">
    <source>
        <dbReference type="ARBA" id="ARBA00022801"/>
    </source>
</evidence>
<dbReference type="Pfam" id="PF07687">
    <property type="entry name" value="M20_dimer"/>
    <property type="match status" value="1"/>
</dbReference>
<dbReference type="Proteomes" id="UP000012073">
    <property type="component" value="Unassembled WGS sequence"/>
</dbReference>
<dbReference type="NCBIfam" id="NF006579">
    <property type="entry name" value="PRK09104.1"/>
    <property type="match status" value="1"/>
</dbReference>
<dbReference type="PhylomeDB" id="R7Q717"/>
<dbReference type="SUPFAM" id="SSF53187">
    <property type="entry name" value="Zn-dependent exopeptidases"/>
    <property type="match status" value="1"/>
</dbReference>
<reference evidence="6" key="1">
    <citation type="journal article" date="2013" name="Proc. Natl. Acad. Sci. U.S.A.">
        <title>Genome structure and metabolic features in the red seaweed Chondrus crispus shed light on evolution of the Archaeplastida.</title>
        <authorList>
            <person name="Collen J."/>
            <person name="Porcel B."/>
            <person name="Carre W."/>
            <person name="Ball S.G."/>
            <person name="Chaparro C."/>
            <person name="Tonon T."/>
            <person name="Barbeyron T."/>
            <person name="Michel G."/>
            <person name="Noel B."/>
            <person name="Valentin K."/>
            <person name="Elias M."/>
            <person name="Artiguenave F."/>
            <person name="Arun A."/>
            <person name="Aury J.M."/>
            <person name="Barbosa-Neto J.F."/>
            <person name="Bothwell J.H."/>
            <person name="Bouget F.Y."/>
            <person name="Brillet L."/>
            <person name="Cabello-Hurtado F."/>
            <person name="Capella-Gutierrez S."/>
            <person name="Charrier B."/>
            <person name="Cladiere L."/>
            <person name="Cock J.M."/>
            <person name="Coelho S.M."/>
            <person name="Colleoni C."/>
            <person name="Czjzek M."/>
            <person name="Da Silva C."/>
            <person name="Delage L."/>
            <person name="Denoeud F."/>
            <person name="Deschamps P."/>
            <person name="Dittami S.M."/>
            <person name="Gabaldon T."/>
            <person name="Gachon C.M."/>
            <person name="Groisillier A."/>
            <person name="Herve C."/>
            <person name="Jabbari K."/>
            <person name="Katinka M."/>
            <person name="Kloareg B."/>
            <person name="Kowalczyk N."/>
            <person name="Labadie K."/>
            <person name="Leblanc C."/>
            <person name="Lopez P.J."/>
            <person name="McLachlan D.H."/>
            <person name="Meslet-Cladiere L."/>
            <person name="Moustafa A."/>
            <person name="Nehr Z."/>
            <person name="Nyvall Collen P."/>
            <person name="Panaud O."/>
            <person name="Partensky F."/>
            <person name="Poulain J."/>
            <person name="Rensing S.A."/>
            <person name="Rousvoal S."/>
            <person name="Samson G."/>
            <person name="Symeonidi A."/>
            <person name="Weissenbach J."/>
            <person name="Zambounis A."/>
            <person name="Wincker P."/>
            <person name="Boyen C."/>
        </authorList>
    </citation>
    <scope>NUCLEOTIDE SEQUENCE [LARGE SCALE GENOMIC DNA]</scope>
    <source>
        <strain evidence="6">cv. Stackhouse</strain>
    </source>
</reference>
<dbReference type="KEGG" id="ccp:CHC_T00002760001"/>
<dbReference type="Gene3D" id="3.40.630.10">
    <property type="entry name" value="Zn peptidases"/>
    <property type="match status" value="1"/>
</dbReference>
<dbReference type="RefSeq" id="XP_005714146.1">
    <property type="nucleotide sequence ID" value="XM_005714089.1"/>
</dbReference>
<keyword evidence="2" id="KW-0479">Metal-binding</keyword>
<evidence type="ECO:0000313" key="5">
    <source>
        <dbReference type="EMBL" id="CDF34327.1"/>
    </source>
</evidence>
<dbReference type="GO" id="GO:0008233">
    <property type="term" value="F:peptidase activity"/>
    <property type="evidence" value="ECO:0007669"/>
    <property type="project" value="UniProtKB-KW"/>
</dbReference>
<dbReference type="EMBL" id="HG001685">
    <property type="protein sequence ID" value="CDF34327.1"/>
    <property type="molecule type" value="Genomic_DNA"/>
</dbReference>
<dbReference type="Pfam" id="PF01546">
    <property type="entry name" value="Peptidase_M20"/>
    <property type="match status" value="1"/>
</dbReference>
<dbReference type="PANTHER" id="PTHR43270:SF12">
    <property type="entry name" value="SUCCINYL-DIAMINOPIMELATE DESUCCINYLASE"/>
    <property type="match status" value="1"/>
</dbReference>
<dbReference type="Gramene" id="CDF34327">
    <property type="protein sequence ID" value="CDF34327"/>
    <property type="gene ID" value="CHC_T00002760001"/>
</dbReference>
<dbReference type="AlphaFoldDB" id="R7Q717"/>
<evidence type="ECO:0000256" key="1">
    <source>
        <dbReference type="ARBA" id="ARBA00022670"/>
    </source>
</evidence>
<dbReference type="Gene3D" id="3.30.70.360">
    <property type="match status" value="1"/>
</dbReference>
<dbReference type="PANTHER" id="PTHR43270">
    <property type="entry name" value="BETA-ALA-HIS DIPEPTIDASE"/>
    <property type="match status" value="1"/>
</dbReference>
<sequence length="541" mass="59284">MRASSGSVPARLLRDIWHLFVDKDGPNPSERPDHDINGPTLHNSPGINAPLVIALCLLSNVAANPHNLTAVHQWLSTNAGTNLDQLITFLSIPSISADPYRAPQVRRCAEWLADDLTAAGMHHVDLLETGGHPVVYADWLHAPLDAPTVLIYGHYDVQPEDPLDLWTTPPFQPDVRDGKVYARGASDDKGNMYVPLMAIKAFLKVGGGLPVNVKLLLEGEEEIGSPNLRHVLVEQRERFRADYAYSVDGGMVSRSIPSLVLSLRGSLCYEIAVRVADRDMHSGFLGGGVQNPIHALSRLLSSLRDIESGRILVPGFYDEVDEADVGERKDMEAFPISSEDMMSQNGVNISVGEEGYTFWERISVRPTIEIVGMWGGYIEQGIKTIIPSQAHAKIACRTVSLEQILLILQTKGLFSTARIPGVTLEIKPEPNEDGAPVSLRKNGTGMQAAARVLTELYNRKPVFIRGGGTIGAVSMIHQILGLETTLFAFAEPDNLAHSPNEFARLESFRRGERAYVQLLHELSLLTGKIEAPEDNNGKDEL</sequence>
<keyword evidence="1" id="KW-0645">Protease</keyword>
<keyword evidence="3" id="KW-0378">Hydrolase</keyword>
<name>R7Q717_CHOCR</name>
<dbReference type="OrthoDB" id="3064516at2759"/>
<dbReference type="InterPro" id="IPR011650">
    <property type="entry name" value="Peptidase_M20_dimer"/>
</dbReference>
<dbReference type="InterPro" id="IPR051458">
    <property type="entry name" value="Cyt/Met_Dipeptidase"/>
</dbReference>
<evidence type="ECO:0000256" key="2">
    <source>
        <dbReference type="ARBA" id="ARBA00022723"/>
    </source>
</evidence>
<feature type="domain" description="Peptidase M20 dimerisation" evidence="4">
    <location>
        <begin position="263"/>
        <end position="403"/>
    </location>
</feature>
<gene>
    <name evidence="5" type="ORF">CHC_T00002760001</name>
</gene>
<keyword evidence="6" id="KW-1185">Reference proteome</keyword>
<dbReference type="InterPro" id="IPR002933">
    <property type="entry name" value="Peptidase_M20"/>
</dbReference>